<sequence length="628" mass="70182">MDNTAEGMHRHSSLATRRGSEDVDELTHSNSFTGPRQRQHTSAGLGTFDSSASANAPPAGPPLHGPPPSSGVSSSSSSADSEFESDSESASSTYSSSSSASHRGCDALNSRRATQIMSDDVTATTTASVAKTDQGKSGGAGRWIRKKLIPQFMSEYGKSVYGGSPLAQQTFPGVFNYPSPFLIVPFFFVFMIPFVVVGALILIEGPRHGVVEQEYSHIHQYQYVPTNPEVNINEGLLKFTADGVTHAQGTRTWLQLNVPRHLNAPVYMYYKLDNFYQNFRSFHDGRSNKQLTGKQRLGNIYTCKPYTQPGFREKEMDTPISFTGADGVAMKVTLGYFTYSPCGIAPWSKFNDTFVLYRQLTADEAAAATAAGETVHIGGLDGKAELELVCNGTDFGLRGEPLGGSAAPNHCAKDRITWKADRDVRFHNMTIRQDWWSLYYPYPTDNEYLRNGWYLHEPGHALPDQSDYDLQVWMRSSFTSSFRKLYRIISVDLRPGIYWVDITELYDVVSFRGRKSIVLHDGNWTGGRNVVLGVVFVVMGCLSFVFGVAFTVECLLQRRGVNRYEHLKEPKRSWYVFPPDDPQFAHYYQLRLRRRIPMAQLQALRKTVEELEELATNSQSSALARQQS</sequence>
<accession>A0A0N1I0U8</accession>
<feature type="region of interest" description="Disordered" evidence="6">
    <location>
        <begin position="1"/>
        <end position="140"/>
    </location>
</feature>
<dbReference type="Pfam" id="PF03381">
    <property type="entry name" value="CDC50"/>
    <property type="match status" value="1"/>
</dbReference>
<dbReference type="Proteomes" id="UP000038009">
    <property type="component" value="Unassembled WGS sequence"/>
</dbReference>
<dbReference type="VEuPathDB" id="TriTrypDB:Lsey_0340_0030"/>
<gene>
    <name evidence="8" type="ORF">ABL78_7283</name>
</gene>
<protein>
    <submittedName>
        <fullName evidence="8">Uncharacterized protein</fullName>
    </submittedName>
</protein>
<dbReference type="GO" id="GO:0005886">
    <property type="term" value="C:plasma membrane"/>
    <property type="evidence" value="ECO:0007669"/>
    <property type="project" value="TreeGrafter"/>
</dbReference>
<evidence type="ECO:0000256" key="7">
    <source>
        <dbReference type="SAM" id="Phobius"/>
    </source>
</evidence>
<proteinExistence type="inferred from homology"/>
<dbReference type="AlphaFoldDB" id="A0A0N1I0U8"/>
<evidence type="ECO:0000313" key="8">
    <source>
        <dbReference type="EMBL" id="KPI83673.1"/>
    </source>
</evidence>
<feature type="compositionally biased region" description="Pro residues" evidence="6">
    <location>
        <begin position="58"/>
        <end position="69"/>
    </location>
</feature>
<dbReference type="OrthoDB" id="340608at2759"/>
<dbReference type="OMA" id="YLRNGWY"/>
<dbReference type="GO" id="GO:0005794">
    <property type="term" value="C:Golgi apparatus"/>
    <property type="evidence" value="ECO:0007669"/>
    <property type="project" value="TreeGrafter"/>
</dbReference>
<dbReference type="GO" id="GO:0005783">
    <property type="term" value="C:endoplasmic reticulum"/>
    <property type="evidence" value="ECO:0007669"/>
    <property type="project" value="TreeGrafter"/>
</dbReference>
<feature type="compositionally biased region" description="Low complexity" evidence="6">
    <location>
        <begin position="88"/>
        <end position="101"/>
    </location>
</feature>
<feature type="compositionally biased region" description="Low complexity" evidence="6">
    <location>
        <begin position="118"/>
        <end position="132"/>
    </location>
</feature>
<feature type="compositionally biased region" description="Polar residues" evidence="6">
    <location>
        <begin position="28"/>
        <end position="44"/>
    </location>
</feature>
<evidence type="ECO:0000256" key="5">
    <source>
        <dbReference type="ARBA" id="ARBA00023136"/>
    </source>
</evidence>
<feature type="transmembrane region" description="Helical" evidence="7">
    <location>
        <begin position="181"/>
        <end position="203"/>
    </location>
</feature>
<feature type="transmembrane region" description="Helical" evidence="7">
    <location>
        <begin position="530"/>
        <end position="552"/>
    </location>
</feature>
<evidence type="ECO:0000256" key="1">
    <source>
        <dbReference type="ARBA" id="ARBA00004370"/>
    </source>
</evidence>
<reference evidence="8 9" key="1">
    <citation type="journal article" date="2015" name="PLoS Pathog.">
        <title>Leptomonas seymouri: Adaptations to the Dixenous Life Cycle Analyzed by Genome Sequencing, Transcriptome Profiling and Co-infection with Leishmania donovani.</title>
        <authorList>
            <person name="Kraeva N."/>
            <person name="Butenko A."/>
            <person name="Hlavacova J."/>
            <person name="Kostygov A."/>
            <person name="Myskova J."/>
            <person name="Grybchuk D."/>
            <person name="Lestinova T."/>
            <person name="Votypka J."/>
            <person name="Volf P."/>
            <person name="Opperdoes F."/>
            <person name="Flegontov P."/>
            <person name="Lukes J."/>
            <person name="Yurchenko V."/>
        </authorList>
    </citation>
    <scope>NUCLEOTIDE SEQUENCE [LARGE SCALE GENOMIC DNA]</scope>
    <source>
        <strain evidence="8 9">ATCC 30220</strain>
    </source>
</reference>
<dbReference type="InterPro" id="IPR005045">
    <property type="entry name" value="CDC50/LEM3_fam"/>
</dbReference>
<dbReference type="PANTHER" id="PTHR10926">
    <property type="entry name" value="CELL CYCLE CONTROL PROTEIN 50"/>
    <property type="match status" value="1"/>
</dbReference>
<comment type="caution">
    <text evidence="8">The sequence shown here is derived from an EMBL/GenBank/DDBJ whole genome shotgun (WGS) entry which is preliminary data.</text>
</comment>
<dbReference type="EMBL" id="LJSK01000340">
    <property type="protein sequence ID" value="KPI83673.1"/>
    <property type="molecule type" value="Genomic_DNA"/>
</dbReference>
<dbReference type="PANTHER" id="PTHR10926:SF73">
    <property type="entry name" value="LEM3 (LIGAND-EFFECT MODULATOR 3) FAMILY _ CDC50 FAMILY"/>
    <property type="match status" value="1"/>
</dbReference>
<evidence type="ECO:0000313" key="9">
    <source>
        <dbReference type="Proteomes" id="UP000038009"/>
    </source>
</evidence>
<comment type="subcellular location">
    <subcellularLocation>
        <location evidence="1">Membrane</location>
    </subcellularLocation>
</comment>
<evidence type="ECO:0000256" key="6">
    <source>
        <dbReference type="SAM" id="MobiDB-lite"/>
    </source>
</evidence>
<keyword evidence="3 7" id="KW-0812">Transmembrane</keyword>
<evidence type="ECO:0000256" key="4">
    <source>
        <dbReference type="ARBA" id="ARBA00022989"/>
    </source>
</evidence>
<name>A0A0N1I0U8_LEPSE</name>
<keyword evidence="9" id="KW-1185">Reference proteome</keyword>
<organism evidence="8 9">
    <name type="scientific">Leptomonas seymouri</name>
    <dbReference type="NCBI Taxonomy" id="5684"/>
    <lineage>
        <taxon>Eukaryota</taxon>
        <taxon>Discoba</taxon>
        <taxon>Euglenozoa</taxon>
        <taxon>Kinetoplastea</taxon>
        <taxon>Metakinetoplastina</taxon>
        <taxon>Trypanosomatida</taxon>
        <taxon>Trypanosomatidae</taxon>
        <taxon>Leishmaniinae</taxon>
        <taxon>Leptomonas</taxon>
    </lineage>
</organism>
<keyword evidence="4 7" id="KW-1133">Transmembrane helix</keyword>
<keyword evidence="5 7" id="KW-0472">Membrane</keyword>
<feature type="compositionally biased region" description="Basic and acidic residues" evidence="6">
    <location>
        <begin position="18"/>
        <end position="27"/>
    </location>
</feature>
<comment type="similarity">
    <text evidence="2">Belongs to the CDC50/LEM3 family.</text>
</comment>
<feature type="compositionally biased region" description="Low complexity" evidence="6">
    <location>
        <begin position="70"/>
        <end position="80"/>
    </location>
</feature>
<evidence type="ECO:0000256" key="2">
    <source>
        <dbReference type="ARBA" id="ARBA00009457"/>
    </source>
</evidence>
<evidence type="ECO:0000256" key="3">
    <source>
        <dbReference type="ARBA" id="ARBA00022692"/>
    </source>
</evidence>